<dbReference type="Proteomes" id="UP001165041">
    <property type="component" value="Unassembled WGS sequence"/>
</dbReference>
<organism evidence="2 3">
    <name type="scientific">Kitasatospora phosalacinea</name>
    <dbReference type="NCBI Taxonomy" id="2065"/>
    <lineage>
        <taxon>Bacteria</taxon>
        <taxon>Bacillati</taxon>
        <taxon>Actinomycetota</taxon>
        <taxon>Actinomycetes</taxon>
        <taxon>Kitasatosporales</taxon>
        <taxon>Streptomycetaceae</taxon>
        <taxon>Kitasatospora</taxon>
    </lineage>
</organism>
<keyword evidence="1" id="KW-0472">Membrane</keyword>
<evidence type="ECO:0000313" key="2">
    <source>
        <dbReference type="EMBL" id="GLW75454.1"/>
    </source>
</evidence>
<comment type="caution">
    <text evidence="2">The sequence shown here is derived from an EMBL/GenBank/DDBJ whole genome shotgun (WGS) entry which is preliminary data.</text>
</comment>
<gene>
    <name evidence="2" type="ORF">Kpho02_77510</name>
</gene>
<reference evidence="2" key="1">
    <citation type="submission" date="2023-02" db="EMBL/GenBank/DDBJ databases">
        <title>Kitasatospora phosalacinea NBRC 14627.</title>
        <authorList>
            <person name="Ichikawa N."/>
            <person name="Sato H."/>
            <person name="Tonouchi N."/>
        </authorList>
    </citation>
    <scope>NUCLEOTIDE SEQUENCE</scope>
    <source>
        <strain evidence="2">NBRC 14627</strain>
    </source>
</reference>
<keyword evidence="1" id="KW-1133">Transmembrane helix</keyword>
<dbReference type="RefSeq" id="WP_285740976.1">
    <property type="nucleotide sequence ID" value="NZ_BSSA01000066.1"/>
</dbReference>
<accession>A0A9W6V4F3</accession>
<name>A0A9W6V4F3_9ACTN</name>
<dbReference type="AlphaFoldDB" id="A0A9W6V4F3"/>
<keyword evidence="1" id="KW-0812">Transmembrane</keyword>
<protein>
    <submittedName>
        <fullName evidence="2">Uncharacterized protein</fullName>
    </submittedName>
</protein>
<evidence type="ECO:0000313" key="3">
    <source>
        <dbReference type="Proteomes" id="UP001165041"/>
    </source>
</evidence>
<feature type="transmembrane region" description="Helical" evidence="1">
    <location>
        <begin position="171"/>
        <end position="189"/>
    </location>
</feature>
<dbReference type="EMBL" id="BSSA01000066">
    <property type="protein sequence ID" value="GLW75454.1"/>
    <property type="molecule type" value="Genomic_DNA"/>
</dbReference>
<sequence length="205" mass="22574">MNQSEGGSGLARLLHDLAAIPLAEWTMAMLCALLAAIAYELVVKAAFKATRKVTLKLPFILLYLTRAMMSGAKWRLLHPDWRADLYDIIDTPDGRALGRYLRGMRFSVSLLLFGAIRTARNTATPAKAQRGRRAGRAARKRLQFTELVEGSLAVVSAVIALLSLVSGDHAWSYNLGAMILTSASTVFTGRRRLAAHRRKKHGETK</sequence>
<feature type="transmembrane region" description="Helical" evidence="1">
    <location>
        <begin position="144"/>
        <end position="165"/>
    </location>
</feature>
<proteinExistence type="predicted"/>
<feature type="transmembrane region" description="Helical" evidence="1">
    <location>
        <begin position="20"/>
        <end position="41"/>
    </location>
</feature>
<evidence type="ECO:0000256" key="1">
    <source>
        <dbReference type="SAM" id="Phobius"/>
    </source>
</evidence>